<comment type="subcellular location">
    <subcellularLocation>
        <location evidence="1">Membrane</location>
        <topology evidence="1">Multi-pass membrane protein</topology>
    </subcellularLocation>
</comment>
<organism evidence="10 11">
    <name type="scientific">Protomyces lactucae-debilis</name>
    <dbReference type="NCBI Taxonomy" id="2754530"/>
    <lineage>
        <taxon>Eukaryota</taxon>
        <taxon>Fungi</taxon>
        <taxon>Dikarya</taxon>
        <taxon>Ascomycota</taxon>
        <taxon>Taphrinomycotina</taxon>
        <taxon>Taphrinomycetes</taxon>
        <taxon>Taphrinales</taxon>
        <taxon>Protomycetaceae</taxon>
        <taxon>Protomyces</taxon>
    </lineage>
</organism>
<dbReference type="NCBIfam" id="TIGR00727">
    <property type="entry name" value="ISP4_OPT"/>
    <property type="match status" value="1"/>
</dbReference>
<evidence type="ECO:0000256" key="3">
    <source>
        <dbReference type="ARBA" id="ARBA00022448"/>
    </source>
</evidence>
<gene>
    <name evidence="10" type="ORF">BCR37DRAFT_403153</name>
</gene>
<feature type="transmembrane region" description="Helical" evidence="9">
    <location>
        <begin position="225"/>
        <end position="243"/>
    </location>
</feature>
<feature type="transmembrane region" description="Helical" evidence="9">
    <location>
        <begin position="529"/>
        <end position="546"/>
    </location>
</feature>
<feature type="transmembrane region" description="Helical" evidence="9">
    <location>
        <begin position="448"/>
        <end position="469"/>
    </location>
</feature>
<keyword evidence="5" id="KW-0571">Peptide transport</keyword>
<evidence type="ECO:0000256" key="5">
    <source>
        <dbReference type="ARBA" id="ARBA00022856"/>
    </source>
</evidence>
<keyword evidence="11" id="KW-1185">Reference proteome</keyword>
<keyword evidence="7 9" id="KW-1133">Transmembrane helix</keyword>
<keyword evidence="4 9" id="KW-0812">Transmembrane</keyword>
<feature type="transmembrane region" description="Helical" evidence="9">
    <location>
        <begin position="121"/>
        <end position="139"/>
    </location>
</feature>
<dbReference type="PANTHER" id="PTHR22601">
    <property type="entry name" value="ISP4 LIKE PROTEIN"/>
    <property type="match status" value="1"/>
</dbReference>
<dbReference type="RefSeq" id="XP_040724010.1">
    <property type="nucleotide sequence ID" value="XM_040871974.1"/>
</dbReference>
<feature type="transmembrane region" description="Helical" evidence="9">
    <location>
        <begin position="553"/>
        <end position="573"/>
    </location>
</feature>
<keyword evidence="3" id="KW-0813">Transport</keyword>
<dbReference type="NCBIfam" id="TIGR00728">
    <property type="entry name" value="OPT_sfam"/>
    <property type="match status" value="1"/>
</dbReference>
<dbReference type="GeneID" id="63788573"/>
<proteinExistence type="inferred from homology"/>
<dbReference type="OrthoDB" id="9986677at2759"/>
<evidence type="ECO:0000256" key="1">
    <source>
        <dbReference type="ARBA" id="ARBA00004141"/>
    </source>
</evidence>
<evidence type="ECO:0000256" key="7">
    <source>
        <dbReference type="ARBA" id="ARBA00022989"/>
    </source>
</evidence>
<dbReference type="Proteomes" id="UP000193685">
    <property type="component" value="Unassembled WGS sequence"/>
</dbReference>
<evidence type="ECO:0000256" key="9">
    <source>
        <dbReference type="SAM" id="Phobius"/>
    </source>
</evidence>
<protein>
    <submittedName>
        <fullName evidence="10">OPT oligopeptide transporter protein-domain-containing protein</fullName>
    </submittedName>
</protein>
<evidence type="ECO:0000313" key="11">
    <source>
        <dbReference type="Proteomes" id="UP000193685"/>
    </source>
</evidence>
<name>A0A1Y2F961_PROLT</name>
<feature type="transmembrane region" description="Helical" evidence="9">
    <location>
        <begin position="681"/>
        <end position="701"/>
    </location>
</feature>
<dbReference type="InterPro" id="IPR004813">
    <property type="entry name" value="OPT"/>
</dbReference>
<evidence type="ECO:0000256" key="4">
    <source>
        <dbReference type="ARBA" id="ARBA00022692"/>
    </source>
</evidence>
<keyword evidence="8 9" id="KW-0472">Membrane</keyword>
<dbReference type="AlphaFoldDB" id="A0A1Y2F961"/>
<evidence type="ECO:0000256" key="2">
    <source>
        <dbReference type="ARBA" id="ARBA00008807"/>
    </source>
</evidence>
<dbReference type="OMA" id="MTFDWAQ"/>
<evidence type="ECO:0000313" key="10">
    <source>
        <dbReference type="EMBL" id="ORY79876.1"/>
    </source>
</evidence>
<dbReference type="InterPro" id="IPR004648">
    <property type="entry name" value="Oligpept_transpt"/>
</dbReference>
<feature type="transmembrane region" description="Helical" evidence="9">
    <location>
        <begin position="367"/>
        <end position="389"/>
    </location>
</feature>
<dbReference type="GO" id="GO:0016020">
    <property type="term" value="C:membrane"/>
    <property type="evidence" value="ECO:0007669"/>
    <property type="project" value="UniProtKB-SubCell"/>
</dbReference>
<comment type="caution">
    <text evidence="10">The sequence shown here is derived from an EMBL/GenBank/DDBJ whole genome shotgun (WGS) entry which is preliminary data.</text>
</comment>
<evidence type="ECO:0000256" key="6">
    <source>
        <dbReference type="ARBA" id="ARBA00022927"/>
    </source>
</evidence>
<reference evidence="10 11" key="1">
    <citation type="submission" date="2016-07" db="EMBL/GenBank/DDBJ databases">
        <title>Pervasive Adenine N6-methylation of Active Genes in Fungi.</title>
        <authorList>
            <consortium name="DOE Joint Genome Institute"/>
            <person name="Mondo S.J."/>
            <person name="Dannebaum R.O."/>
            <person name="Kuo R.C."/>
            <person name="Labutti K."/>
            <person name="Haridas S."/>
            <person name="Kuo A."/>
            <person name="Salamov A."/>
            <person name="Ahrendt S.R."/>
            <person name="Lipzen A."/>
            <person name="Sullivan W."/>
            <person name="Andreopoulos W.B."/>
            <person name="Clum A."/>
            <person name="Lindquist E."/>
            <person name="Daum C."/>
            <person name="Ramamoorthy G.K."/>
            <person name="Gryganskyi A."/>
            <person name="Culley D."/>
            <person name="Magnuson J.K."/>
            <person name="James T.Y."/>
            <person name="O'Malley M.A."/>
            <person name="Stajich J.E."/>
            <person name="Spatafora J.W."/>
            <person name="Visel A."/>
            <person name="Grigoriev I.V."/>
        </authorList>
    </citation>
    <scope>NUCLEOTIDE SEQUENCE [LARGE SCALE GENOMIC DNA]</scope>
    <source>
        <strain evidence="10 11">12-1054</strain>
    </source>
</reference>
<evidence type="ECO:0000256" key="8">
    <source>
        <dbReference type="ARBA" id="ARBA00023136"/>
    </source>
</evidence>
<feature type="transmembrane region" description="Helical" evidence="9">
    <location>
        <begin position="300"/>
        <end position="332"/>
    </location>
</feature>
<feature type="transmembrane region" description="Helical" evidence="9">
    <location>
        <begin position="619"/>
        <end position="640"/>
    </location>
</feature>
<keyword evidence="6" id="KW-0653">Protein transport</keyword>
<feature type="transmembrane region" description="Helical" evidence="9">
    <location>
        <begin position="506"/>
        <end position="523"/>
    </location>
</feature>
<feature type="transmembrane region" description="Helical" evidence="9">
    <location>
        <begin position="761"/>
        <end position="786"/>
    </location>
</feature>
<dbReference type="Pfam" id="PF03169">
    <property type="entry name" value="OPT"/>
    <property type="match status" value="1"/>
</dbReference>
<dbReference type="GO" id="GO:0035673">
    <property type="term" value="F:oligopeptide transmembrane transporter activity"/>
    <property type="evidence" value="ECO:0007669"/>
    <property type="project" value="InterPro"/>
</dbReference>
<comment type="similarity">
    <text evidence="2">Belongs to the oligopeptide OPT transporter family.</text>
</comment>
<dbReference type="EMBL" id="MCFI01000014">
    <property type="protein sequence ID" value="ORY79876.1"/>
    <property type="molecule type" value="Genomic_DNA"/>
</dbReference>
<accession>A0A1Y2F961</accession>
<dbReference type="GO" id="GO:0015031">
    <property type="term" value="P:protein transport"/>
    <property type="evidence" value="ECO:0007669"/>
    <property type="project" value="UniProtKB-KW"/>
</dbReference>
<sequence>MATSYAPLVDPLGSVRSYGAAISRRTRTASMDAQRTLRETPSIINFHPSRRTKPRSQSESYEAYEPLRRQSLATSVASSDNAEEALLKEGALLLDDSPYAEVRACVSNQDDHTLQADTMRMWCLALAFVVTGSAVNLFFSLRFPAVAITALLAQLLSHPIGIAWTRYMPDITIPLIHVRVNDPDHPWNVKEHTCVFVAANVSFAFAFATDVLTEQIKFYGMKPSLSYSIALVISTQVIGYTFAGLTRHWLVTPSSMIWPATLVNCALFQVLHPQRLGAGEHISLDSQSTTKEGGLTRTRFFVLLCGAAFLWAFVPSFFVPGLSYFGIVTWFFPKQKTINTIFGVRSGMGILPFTFDWAQISFTGSPILVPAWAALNALFGVACMLWIMAPLLYFTNSFGSAFLPFADSNVFDNTAQHYNVSRIITPEVTFSKEAYEAYSPLYLTASYIMSYVAAFASLSALVVHCYLFYKDDIIRQWQASKTELSSRTGDVHSRLMRRYPDVDNRAYLAIFVLCLLLALWVVAHEFVGLPWYGLLLALCLCGVFFVPTGIISAIAAQNTSTALLCQLICGVVFPGRPIANLVFLNFGYVSGMQGIRFASDMKIGAYMKIPPRLLFKVQLIATLLGSLVQVGVLKFLLASVPNICTMDAPNGLTCPIARIHFNSSIIWGLIGPGRLFGRDALYRPIMYAFALGAILPIPIYYMSRRSKGKDSVWNYCNVPVMLSAMTWVPPAGGLNFSSWALVGYLSNHVLKRRRPDLWGKYNFVASAALDMGLASALVVGFFSLVYTNVLKDYGLEFGKQVYKQTCDWQGCTRLPLPERGFFGRDVW</sequence>